<comment type="function">
    <text evidence="6">Exhibits ATPase activity in vitro.</text>
</comment>
<reference evidence="11" key="1">
    <citation type="submission" date="2019-12" db="UniProtKB">
        <authorList>
            <consortium name="WormBaseParasite"/>
        </authorList>
    </citation>
    <scope>IDENTIFICATION</scope>
</reference>
<dbReference type="PANTHER" id="PTHR21610">
    <property type="entry name" value="VON WILLEBRAND FACTOR A DOMAIN-CONTAINING PROTEIN 8"/>
    <property type="match status" value="1"/>
</dbReference>
<dbReference type="SUPFAM" id="SSF52540">
    <property type="entry name" value="P-loop containing nucleoside triphosphate hydrolases"/>
    <property type="match status" value="3"/>
</dbReference>
<evidence type="ECO:0000256" key="5">
    <source>
        <dbReference type="ARBA" id="ARBA00023128"/>
    </source>
</evidence>
<keyword evidence="3" id="KW-0067">ATP-binding</keyword>
<dbReference type="SMART" id="SM00327">
    <property type="entry name" value="VWA"/>
    <property type="match status" value="1"/>
</dbReference>
<dbReference type="InterPro" id="IPR002035">
    <property type="entry name" value="VWF_A"/>
</dbReference>
<dbReference type="Gene3D" id="3.40.50.410">
    <property type="entry name" value="von Willebrand factor, type A domain"/>
    <property type="match status" value="1"/>
</dbReference>
<dbReference type="InterPro" id="IPR027417">
    <property type="entry name" value="P-loop_NTPase"/>
</dbReference>
<accession>A0A5S6QD72</accession>
<dbReference type="Proteomes" id="UP000046395">
    <property type="component" value="Unassembled WGS sequence"/>
</dbReference>
<dbReference type="SMART" id="SM00382">
    <property type="entry name" value="AAA"/>
    <property type="match status" value="2"/>
</dbReference>
<feature type="region of interest" description="Disordered" evidence="8">
    <location>
        <begin position="1043"/>
        <end position="1062"/>
    </location>
</feature>
<dbReference type="PROSITE" id="PS50234">
    <property type="entry name" value="VWFA"/>
    <property type="match status" value="1"/>
</dbReference>
<dbReference type="FunFam" id="3.40.50.300:FF:000663">
    <property type="entry name" value="von Willebrand factor A domain containing 8"/>
    <property type="match status" value="1"/>
</dbReference>
<dbReference type="GO" id="GO:0016887">
    <property type="term" value="F:ATP hydrolysis activity"/>
    <property type="evidence" value="ECO:0007669"/>
    <property type="project" value="InterPro"/>
</dbReference>
<dbReference type="InterPro" id="IPR003593">
    <property type="entry name" value="AAA+_ATPase"/>
</dbReference>
<feature type="domain" description="VWFA" evidence="9">
    <location>
        <begin position="1208"/>
        <end position="1391"/>
    </location>
</feature>
<dbReference type="SUPFAM" id="SSF53300">
    <property type="entry name" value="vWA-like"/>
    <property type="match status" value="1"/>
</dbReference>
<evidence type="ECO:0000256" key="4">
    <source>
        <dbReference type="ARBA" id="ARBA00022946"/>
    </source>
</evidence>
<dbReference type="InterPro" id="IPR039891">
    <property type="entry name" value="VWA8"/>
</dbReference>
<dbReference type="WBParaSite" id="TMUE_1000004887.1">
    <property type="protein sequence ID" value="TMUE_1000004887.1"/>
    <property type="gene ID" value="WBGene00291352"/>
</dbReference>
<evidence type="ECO:0000256" key="1">
    <source>
        <dbReference type="ARBA" id="ARBA00004173"/>
    </source>
</evidence>
<keyword evidence="10" id="KW-1185">Reference proteome</keyword>
<evidence type="ECO:0000256" key="2">
    <source>
        <dbReference type="ARBA" id="ARBA00022741"/>
    </source>
</evidence>
<dbReference type="PANTHER" id="PTHR21610:SF9">
    <property type="entry name" value="VON WILLEBRAND FACTOR A DOMAIN-CONTAINING PROTEIN 8"/>
    <property type="match status" value="1"/>
</dbReference>
<evidence type="ECO:0000256" key="3">
    <source>
        <dbReference type="ARBA" id="ARBA00022840"/>
    </source>
</evidence>
<dbReference type="Gene3D" id="3.40.50.300">
    <property type="entry name" value="P-loop containing nucleotide triphosphate hydrolases"/>
    <property type="match status" value="3"/>
</dbReference>
<dbReference type="GO" id="GO:0005524">
    <property type="term" value="F:ATP binding"/>
    <property type="evidence" value="ECO:0007669"/>
    <property type="project" value="UniProtKB-KW"/>
</dbReference>
<comment type="subcellular location">
    <subcellularLocation>
        <location evidence="1">Mitochondrion</location>
    </subcellularLocation>
</comment>
<dbReference type="STRING" id="70415.A0A5S6QD72"/>
<name>A0A5S6QD72_TRIMR</name>
<evidence type="ECO:0000313" key="10">
    <source>
        <dbReference type="Proteomes" id="UP000046395"/>
    </source>
</evidence>
<keyword evidence="4" id="KW-0809">Transit peptide</keyword>
<keyword evidence="2" id="KW-0547">Nucleotide-binding</keyword>
<dbReference type="InterPro" id="IPR036465">
    <property type="entry name" value="vWFA_dom_sf"/>
</dbReference>
<evidence type="ECO:0000256" key="8">
    <source>
        <dbReference type="SAM" id="MobiDB-lite"/>
    </source>
</evidence>
<dbReference type="InterPro" id="IPR011704">
    <property type="entry name" value="ATPase_dyneun-rel_AAA"/>
</dbReference>
<protein>
    <recommendedName>
        <fullName evidence="7">von Willebrand factor A domain-containing protein 8</fullName>
    </recommendedName>
</protein>
<dbReference type="GO" id="GO:0005739">
    <property type="term" value="C:mitochondrion"/>
    <property type="evidence" value="ECO:0007669"/>
    <property type="project" value="UniProtKB-SubCell"/>
</dbReference>
<evidence type="ECO:0000313" key="11">
    <source>
        <dbReference type="WBParaSite" id="TMUE_1000004887.1"/>
    </source>
</evidence>
<evidence type="ECO:0000256" key="6">
    <source>
        <dbReference type="ARBA" id="ARBA00055988"/>
    </source>
</evidence>
<sequence>MPQSLRKVCRLFGDASAGRLRFSTASSHAGILRIGNVVKPVSPPDHPELVPLGYAKSSYDRNTILNLQWLMKKDCINQDAYLLGHPGRRRRDLIMLYLELSEQEYEYLAITRDTTEADIKQRREICSGNALYVDQAAVRAALKGRFLILDGVEQAERNVLPVVNNLLENREMQLEDGRLLVSSRRFDSLLEKHSEEELQALGICKVDDRFRVVALGLPVARYQGHSLDPPLRSRFQARHVALPRFQDLFNYLNVTYSSISTERLSRFLGFVYAISSEEASQLQLPDFPFDHIEELTRLWHCSPSLNPENLLQFSYPLALSPDAPRALLDLCKEFGLQCGRRNLSAFQPIQAISVSGPGDDRRASVQLSLNNTACSVTVRAGNRDYGSSENGVGEYVSTEYCEQALSAMTMAHCVHDFCLLGPRGSGKSTIIERFARLFNYEVVSMMLYEDMNSRDLLQQRRMKPNGDTVWENSPLVNAALGGHLCILDGIHALHHSALNTLQRLVHDREVSLCDGSRLMSQEKFELLQRKTGLSADALNRKNIFAIHPSFRIVATAEPSHGSDGFDSFLTPDVLALFLFIHVDSLNAKEEKQLLLKKCSGSREDVVDKLIRLRDFLHKCKEEHMISLASSLSSRQLVRILRRLQRYPDDSIPNLVHQTCLSRFLPRLTQQMLSRYLVDAEIGNVANCSSRPEDNGKACVNGNVLRIGTTYVELEPPTDHALIPDIVFYETPQHVEVMENMLRDYLLGEHLLLMGNQGVGKNKIADRFLQLLGKPRQYIQLHRDTTVQSLTVQTTVQDGVLCFEDSPLVKAAKYGHALVVDEADKAPTNVVCVLRTLLENGSMFLPDGRRIVPYSVAGHPTGDDRIIGMHPKFRLIFLANRPGYPFLGNNFFAVLGDLLACHAIDNPQPESELHMLRQYGSNVPEAVLAKLATAFSELRTLSDRGSLEYPYSTRELVNIVRHLQMYPGDSLSSAVRNVFDFDRFSPQALVAISEVLVKHGILEPPKRQTDKYGKCVPGDHWLKETDVAGDLLVEKFEFDLSKLGSPKHGEVDPTGSPHVGGSNYAGGTGGYNTAGLGGVGGPYRLDAGHSVHQLPDYVKEQVPDEIRRKAREVAQRAFKERLREIRMSEFDAETYDSLMKQVGKHVDYLKQVMQGMQARGKERRWVRHQTSGDFDEGKVVEGIIGEHNVYRRRLNLQAEVGSKQAKPKRLRLLVDVSASMYRFNGYDMRLKRSMESCLMLMEAFTSFGDRVQYDIIGHSGEQDHIDLVTLDRQPRNPKERLDVLKYMVAHSQFCHSGDSTLAAMVKSIGELSDWDADERLLIIFSDANLSRYGISASEFCSAMLSANNNVSVYAIFMGSIGDQAIRLRRELPVGRSFVCRGTSELPDIVRQILTSRID</sequence>
<dbReference type="Pfam" id="PF07728">
    <property type="entry name" value="AAA_5"/>
    <property type="match status" value="3"/>
</dbReference>
<dbReference type="FunFam" id="3.40.50.300:FF:000587">
    <property type="entry name" value="von Willebrand factor A domain containing 8"/>
    <property type="match status" value="1"/>
</dbReference>
<evidence type="ECO:0000256" key="7">
    <source>
        <dbReference type="ARBA" id="ARBA00070377"/>
    </source>
</evidence>
<organism evidence="10 11">
    <name type="scientific">Trichuris muris</name>
    <name type="common">Mouse whipworm</name>
    <dbReference type="NCBI Taxonomy" id="70415"/>
    <lineage>
        <taxon>Eukaryota</taxon>
        <taxon>Metazoa</taxon>
        <taxon>Ecdysozoa</taxon>
        <taxon>Nematoda</taxon>
        <taxon>Enoplea</taxon>
        <taxon>Dorylaimia</taxon>
        <taxon>Trichinellida</taxon>
        <taxon>Trichuridae</taxon>
        <taxon>Trichuris</taxon>
    </lineage>
</organism>
<keyword evidence="5" id="KW-0496">Mitochondrion</keyword>
<proteinExistence type="predicted"/>
<evidence type="ECO:0000259" key="9">
    <source>
        <dbReference type="PROSITE" id="PS50234"/>
    </source>
</evidence>